<accession>A0AA51RE00</accession>
<evidence type="ECO:0000313" key="2">
    <source>
        <dbReference type="EMBL" id="WMN11444.1"/>
    </source>
</evidence>
<keyword evidence="1" id="KW-0732">Signal</keyword>
<dbReference type="AlphaFoldDB" id="A0AA51RE00"/>
<organism evidence="2 3">
    <name type="scientific">Marivirga salinarum</name>
    <dbReference type="NCBI Taxonomy" id="3059078"/>
    <lineage>
        <taxon>Bacteria</taxon>
        <taxon>Pseudomonadati</taxon>
        <taxon>Bacteroidota</taxon>
        <taxon>Cytophagia</taxon>
        <taxon>Cytophagales</taxon>
        <taxon>Marivirgaceae</taxon>
        <taxon>Marivirga</taxon>
    </lineage>
</organism>
<evidence type="ECO:0000256" key="1">
    <source>
        <dbReference type="SAM" id="SignalP"/>
    </source>
</evidence>
<protein>
    <submittedName>
        <fullName evidence="2">Uncharacterized protein</fullName>
    </submittedName>
</protein>
<proteinExistence type="predicted"/>
<feature type="signal peptide" evidence="1">
    <location>
        <begin position="1"/>
        <end position="17"/>
    </location>
</feature>
<name>A0AA51RE00_9BACT</name>
<dbReference type="EMBL" id="CP129971">
    <property type="protein sequence ID" value="WMN11444.1"/>
    <property type="molecule type" value="Genomic_DNA"/>
</dbReference>
<gene>
    <name evidence="2" type="ORF">QYS49_38365</name>
</gene>
<reference evidence="2 3" key="1">
    <citation type="submission" date="2023-08" db="EMBL/GenBank/DDBJ databases">
        <title>Comparative genomics and taxonomic characterization of three novel marine species of genus Marivirga.</title>
        <authorList>
            <person name="Muhammad N."/>
            <person name="Kim S.-G."/>
        </authorList>
    </citation>
    <scope>NUCLEOTIDE SEQUENCE [LARGE SCALE GENOMIC DNA]</scope>
    <source>
        <strain evidence="2 3">BDSF4-3</strain>
    </source>
</reference>
<dbReference type="Proteomes" id="UP001230496">
    <property type="component" value="Chromosome"/>
</dbReference>
<sequence length="235" mass="27846">MYRLILLLIIIPSVSLSQNTLGTQSQGIDFDNYSFGSIDQFDDRDKSVKGSPYLFEELNDIVVITDANDTILFEKSNFNLSTMNLEFKKDDGMHYFSSKYFNTFFNNSFFKKRYIIKKFSSFEEEQVSGLFQILNENANYSLLKHYKIKIKESNYNAVLDHGDKNDKILINEDNYLLHDFQLIPIDRSKRKFSKYFSRKNEILSYIRDNKLSFKDMDDLSELTNFLNEREFEINL</sequence>
<keyword evidence="3" id="KW-1185">Reference proteome</keyword>
<dbReference type="RefSeq" id="WP_308348656.1">
    <property type="nucleotide sequence ID" value="NZ_CP129971.1"/>
</dbReference>
<evidence type="ECO:0000313" key="3">
    <source>
        <dbReference type="Proteomes" id="UP001230496"/>
    </source>
</evidence>
<dbReference type="KEGG" id="msaa:QYS49_38365"/>
<feature type="chain" id="PRO_5041380254" evidence="1">
    <location>
        <begin position="18"/>
        <end position="235"/>
    </location>
</feature>